<name>A0A7S1HCK2_HEMAN</name>
<evidence type="ECO:0000256" key="3">
    <source>
        <dbReference type="ARBA" id="ARBA00012286"/>
    </source>
</evidence>
<evidence type="ECO:0000256" key="6">
    <source>
        <dbReference type="ARBA" id="ARBA00022605"/>
    </source>
</evidence>
<evidence type="ECO:0000256" key="1">
    <source>
        <dbReference type="ARBA" id="ARBA00004967"/>
    </source>
</evidence>
<organism evidence="10">
    <name type="scientific">Hemiselmis andersenii</name>
    <name type="common">Cryptophyte alga</name>
    <dbReference type="NCBI Taxonomy" id="464988"/>
    <lineage>
        <taxon>Eukaryota</taxon>
        <taxon>Cryptophyceae</taxon>
        <taxon>Cryptomonadales</taxon>
        <taxon>Hemiselmidaceae</taxon>
        <taxon>Hemiselmis</taxon>
    </lineage>
</organism>
<accession>A0A7S1HCK2</accession>
<reference evidence="10" key="1">
    <citation type="submission" date="2021-01" db="EMBL/GenBank/DDBJ databases">
        <authorList>
            <person name="Corre E."/>
            <person name="Pelletier E."/>
            <person name="Niang G."/>
            <person name="Scheremetjew M."/>
            <person name="Finn R."/>
            <person name="Kale V."/>
            <person name="Holt S."/>
            <person name="Cochrane G."/>
            <person name="Meng A."/>
            <person name="Brown T."/>
            <person name="Cohen L."/>
        </authorList>
    </citation>
    <scope>NUCLEOTIDE SEQUENCE</scope>
    <source>
        <strain evidence="10">CCMP644</strain>
    </source>
</reference>
<dbReference type="UniPathway" id="UPA00068">
    <property type="reaction ID" value="UER00113"/>
</dbReference>
<evidence type="ECO:0000256" key="4">
    <source>
        <dbReference type="ARBA" id="ARBA00022571"/>
    </source>
</evidence>
<proteinExistence type="predicted"/>
<dbReference type="EMBL" id="HBFX01046994">
    <property type="protein sequence ID" value="CAD8977255.1"/>
    <property type="molecule type" value="Transcribed_RNA"/>
</dbReference>
<dbReference type="PANTHER" id="PTHR11587:SF2">
    <property type="entry name" value="ARGININOSUCCINATE SYNTHASE"/>
    <property type="match status" value="1"/>
</dbReference>
<dbReference type="SUPFAM" id="SSF69864">
    <property type="entry name" value="Argininosuccinate synthetase, C-terminal domain"/>
    <property type="match status" value="1"/>
</dbReference>
<evidence type="ECO:0000313" key="10">
    <source>
        <dbReference type="EMBL" id="CAD8977255.1"/>
    </source>
</evidence>
<protein>
    <recommendedName>
        <fullName evidence="3">argininosuccinate synthase</fullName>
        <ecNumber evidence="3">6.3.4.5</ecNumber>
    </recommendedName>
</protein>
<evidence type="ECO:0000256" key="8">
    <source>
        <dbReference type="ARBA" id="ARBA00022840"/>
    </source>
</evidence>
<dbReference type="PANTHER" id="PTHR11587">
    <property type="entry name" value="ARGININOSUCCINATE SYNTHASE"/>
    <property type="match status" value="1"/>
</dbReference>
<evidence type="ECO:0000256" key="5">
    <source>
        <dbReference type="ARBA" id="ARBA00022598"/>
    </source>
</evidence>
<comment type="subunit">
    <text evidence="2">Homotetramer.</text>
</comment>
<evidence type="ECO:0000256" key="2">
    <source>
        <dbReference type="ARBA" id="ARBA00011881"/>
    </source>
</evidence>
<dbReference type="InterPro" id="IPR048268">
    <property type="entry name" value="Arginosuc_syn_C"/>
</dbReference>
<dbReference type="FunFam" id="3.90.1260.10:FF:000007">
    <property type="entry name" value="Argininosuccinate synthase"/>
    <property type="match status" value="1"/>
</dbReference>
<sequence length="230" mass="25612">MDDNMFHISFESGVLEDPAATAPDSCHKYTVPLTQAKETHDDVQIFYENGDPVKVVNLGTGEEATTPASILKMLNILGGAHAIGRIDIVENRYVGIKSRGVYETPGGTILRQGHLDIEALTLDREVLRIRDGLSLKYAELCYNGYWFSPEMEFLQHSLDFTQKNVCGEVRLRLYRGNVLALGRSSPKSLYKQDLVSMDVEGGFDVALSEGFIRTNARRLQAYRHVNGSAN</sequence>
<dbReference type="GO" id="GO:0006526">
    <property type="term" value="P:L-arginine biosynthetic process"/>
    <property type="evidence" value="ECO:0007669"/>
    <property type="project" value="UniProtKB-UniPathway"/>
</dbReference>
<comment type="pathway">
    <text evidence="1">Amino-acid biosynthesis; L-arginine biosynthesis; L-arginine from L-ornithine and carbamoyl phosphate: step 2/3.</text>
</comment>
<dbReference type="AlphaFoldDB" id="A0A7S1HCK2"/>
<dbReference type="GO" id="GO:0005737">
    <property type="term" value="C:cytoplasm"/>
    <property type="evidence" value="ECO:0007669"/>
    <property type="project" value="TreeGrafter"/>
</dbReference>
<dbReference type="InterPro" id="IPR001518">
    <property type="entry name" value="Arginosuc_synth"/>
</dbReference>
<dbReference type="GO" id="GO:0000050">
    <property type="term" value="P:urea cycle"/>
    <property type="evidence" value="ECO:0007669"/>
    <property type="project" value="TreeGrafter"/>
</dbReference>
<evidence type="ECO:0000259" key="9">
    <source>
        <dbReference type="Pfam" id="PF20979"/>
    </source>
</evidence>
<feature type="domain" description="Arginosuccinate synthase C-terminal" evidence="9">
    <location>
        <begin position="1"/>
        <end position="220"/>
    </location>
</feature>
<keyword evidence="6" id="KW-0028">Amino-acid biosynthesis</keyword>
<dbReference type="GO" id="GO:0005524">
    <property type="term" value="F:ATP binding"/>
    <property type="evidence" value="ECO:0007669"/>
    <property type="project" value="UniProtKB-KW"/>
</dbReference>
<keyword evidence="7" id="KW-0547">Nucleotide-binding</keyword>
<dbReference type="GO" id="GO:0004055">
    <property type="term" value="F:argininosuccinate synthase activity"/>
    <property type="evidence" value="ECO:0007669"/>
    <property type="project" value="UniProtKB-EC"/>
</dbReference>
<gene>
    <name evidence="10" type="ORF">HAND00432_LOCUS28263</name>
</gene>
<dbReference type="EC" id="6.3.4.5" evidence="3"/>
<dbReference type="GO" id="GO:0000053">
    <property type="term" value="P:argininosuccinate metabolic process"/>
    <property type="evidence" value="ECO:0007669"/>
    <property type="project" value="TreeGrafter"/>
</dbReference>
<keyword evidence="8" id="KW-0067">ATP-binding</keyword>
<evidence type="ECO:0000256" key="7">
    <source>
        <dbReference type="ARBA" id="ARBA00022741"/>
    </source>
</evidence>
<dbReference type="Gene3D" id="3.90.1260.10">
    <property type="entry name" value="Argininosuccinate synthetase, chain A, domain 2"/>
    <property type="match status" value="1"/>
</dbReference>
<keyword evidence="4" id="KW-0055">Arginine biosynthesis</keyword>
<dbReference type="InterPro" id="IPR024074">
    <property type="entry name" value="AS_cat/multimer_dom_body"/>
</dbReference>
<dbReference type="Pfam" id="PF20979">
    <property type="entry name" value="Arginosuc_syn_C"/>
    <property type="match status" value="1"/>
</dbReference>
<keyword evidence="5" id="KW-0436">Ligase</keyword>